<keyword evidence="3" id="KW-1185">Reference proteome</keyword>
<dbReference type="AlphaFoldDB" id="A0A9W7GZQ3"/>
<evidence type="ECO:0000256" key="1">
    <source>
        <dbReference type="SAM" id="MobiDB-lite"/>
    </source>
</evidence>
<sequence length="88" mass="10285">MNRRKNMVLNLRSKLNQMASTFNMYNIANRDNLMGPETKLDAMSRTIDLDKHRPRRSSTANNEIPRRGSQEVGGNNHKHKENNLIKFF</sequence>
<gene>
    <name evidence="2" type="ORF">HRI_000449400</name>
</gene>
<reference evidence="2" key="1">
    <citation type="submission" date="2023-05" db="EMBL/GenBank/DDBJ databases">
        <title>Genome and transcriptome analyses reveal genes involved in the formation of fine ridges on petal epidermal cells in Hibiscus trionum.</title>
        <authorList>
            <person name="Koshimizu S."/>
            <person name="Masuda S."/>
            <person name="Ishii T."/>
            <person name="Shirasu K."/>
            <person name="Hoshino A."/>
            <person name="Arita M."/>
        </authorList>
    </citation>
    <scope>NUCLEOTIDE SEQUENCE</scope>
    <source>
        <strain evidence="2">Hamamatsu line</strain>
    </source>
</reference>
<evidence type="ECO:0000313" key="2">
    <source>
        <dbReference type="EMBL" id="GMI67801.1"/>
    </source>
</evidence>
<organism evidence="2 3">
    <name type="scientific">Hibiscus trionum</name>
    <name type="common">Flower of an hour</name>
    <dbReference type="NCBI Taxonomy" id="183268"/>
    <lineage>
        <taxon>Eukaryota</taxon>
        <taxon>Viridiplantae</taxon>
        <taxon>Streptophyta</taxon>
        <taxon>Embryophyta</taxon>
        <taxon>Tracheophyta</taxon>
        <taxon>Spermatophyta</taxon>
        <taxon>Magnoliopsida</taxon>
        <taxon>eudicotyledons</taxon>
        <taxon>Gunneridae</taxon>
        <taxon>Pentapetalae</taxon>
        <taxon>rosids</taxon>
        <taxon>malvids</taxon>
        <taxon>Malvales</taxon>
        <taxon>Malvaceae</taxon>
        <taxon>Malvoideae</taxon>
        <taxon>Hibiscus</taxon>
    </lineage>
</organism>
<name>A0A9W7GZQ3_HIBTR</name>
<comment type="caution">
    <text evidence="2">The sequence shown here is derived from an EMBL/GenBank/DDBJ whole genome shotgun (WGS) entry which is preliminary data.</text>
</comment>
<dbReference type="OrthoDB" id="428895at2759"/>
<proteinExistence type="predicted"/>
<evidence type="ECO:0000313" key="3">
    <source>
        <dbReference type="Proteomes" id="UP001165190"/>
    </source>
</evidence>
<dbReference type="Proteomes" id="UP001165190">
    <property type="component" value="Unassembled WGS sequence"/>
</dbReference>
<feature type="region of interest" description="Disordered" evidence="1">
    <location>
        <begin position="45"/>
        <end position="88"/>
    </location>
</feature>
<dbReference type="EMBL" id="BSYR01000006">
    <property type="protein sequence ID" value="GMI67801.1"/>
    <property type="molecule type" value="Genomic_DNA"/>
</dbReference>
<accession>A0A9W7GZQ3</accession>
<protein>
    <submittedName>
        <fullName evidence="2">Uncharacterized protein</fullName>
    </submittedName>
</protein>